<keyword evidence="3" id="KW-1185">Reference proteome</keyword>
<gene>
    <name evidence="2" type="ORF">ERS137965_02084</name>
    <name evidence="1" type="ORF">ERS137966_00870</name>
</gene>
<protein>
    <submittedName>
        <fullName evidence="2">Uncharacterized protein</fullName>
    </submittedName>
</protein>
<dbReference type="EMBL" id="CQEH01000003">
    <property type="protein sequence ID" value="CNK66149.1"/>
    <property type="molecule type" value="Genomic_DNA"/>
</dbReference>
<dbReference type="AlphaFoldDB" id="A0A0T9TZR5"/>
<accession>A0A0T9TZR5</accession>
<evidence type="ECO:0000313" key="3">
    <source>
        <dbReference type="Proteomes" id="UP000038647"/>
    </source>
</evidence>
<organism evidence="2 4">
    <name type="scientific">Yersinia aldovae</name>
    <dbReference type="NCBI Taxonomy" id="29483"/>
    <lineage>
        <taxon>Bacteria</taxon>
        <taxon>Pseudomonadati</taxon>
        <taxon>Pseudomonadota</taxon>
        <taxon>Gammaproteobacteria</taxon>
        <taxon>Enterobacterales</taxon>
        <taxon>Yersiniaceae</taxon>
        <taxon>Yersinia</taxon>
    </lineage>
</organism>
<name>A0A0T9TZR5_YERAL</name>
<dbReference type="STRING" id="1453495.AT01_3307"/>
<dbReference type="Proteomes" id="UP000038647">
    <property type="component" value="Unassembled WGS sequence"/>
</dbReference>
<dbReference type="Proteomes" id="UP000041595">
    <property type="component" value="Unassembled WGS sequence"/>
</dbReference>
<sequence>MSFPLEKDTCWMSQVIYVRVIFSNSASFLTDGLIGEFIGNGCSPENRVGSRKYGRKYY</sequence>
<evidence type="ECO:0000313" key="2">
    <source>
        <dbReference type="EMBL" id="CNL11097.1"/>
    </source>
</evidence>
<reference evidence="2 4" key="1">
    <citation type="submission" date="2015-03" db="EMBL/GenBank/DDBJ databases">
        <authorList>
            <person name="Murphy D."/>
        </authorList>
    </citation>
    <scope>NUCLEOTIDE SEQUENCE [LARGE SCALE GENOMIC DNA]</scope>
    <source>
        <strain evidence="2 4">IP06005</strain>
    </source>
</reference>
<reference evidence="1 3" key="2">
    <citation type="submission" date="2015-03" db="EMBL/GenBank/DDBJ databases">
        <authorList>
            <consortium name="Pathogen Informatics"/>
            <person name="Murphy D."/>
        </authorList>
    </citation>
    <scope>NUCLEOTIDE SEQUENCE [LARGE SCALE GENOMIC DNA]</scope>
    <source>
        <strain evidence="1 3">IP08791</strain>
    </source>
</reference>
<evidence type="ECO:0000313" key="4">
    <source>
        <dbReference type="Proteomes" id="UP000041595"/>
    </source>
</evidence>
<evidence type="ECO:0000313" key="1">
    <source>
        <dbReference type="EMBL" id="CNK66149.1"/>
    </source>
</evidence>
<proteinExistence type="predicted"/>
<dbReference type="EMBL" id="CQEJ01000010">
    <property type="protein sequence ID" value="CNL11097.1"/>
    <property type="molecule type" value="Genomic_DNA"/>
</dbReference>